<dbReference type="PANTHER" id="PTHR37540:SF5">
    <property type="entry name" value="TRANSCRIPTION FACTOR DOMAIN-CONTAINING PROTEIN"/>
    <property type="match status" value="1"/>
</dbReference>
<evidence type="ECO:0000313" key="2">
    <source>
        <dbReference type="EMBL" id="KIW71344.1"/>
    </source>
</evidence>
<dbReference type="HOGENOM" id="CLU_028343_1_0_1"/>
<gene>
    <name evidence="2" type="ORF">PV04_03525</name>
</gene>
<evidence type="ECO:0000256" key="1">
    <source>
        <dbReference type="SAM" id="MobiDB-lite"/>
    </source>
</evidence>
<dbReference type="EMBL" id="KN846957">
    <property type="protein sequence ID" value="KIW71344.1"/>
    <property type="molecule type" value="Genomic_DNA"/>
</dbReference>
<protein>
    <recommendedName>
        <fullName evidence="4">Transcription factor domain-containing protein</fullName>
    </recommendedName>
</protein>
<reference evidence="2 3" key="1">
    <citation type="submission" date="2015-01" db="EMBL/GenBank/DDBJ databases">
        <title>The Genome Sequence of Capronia semiimmersa CBS27337.</title>
        <authorList>
            <consortium name="The Broad Institute Genomics Platform"/>
            <person name="Cuomo C."/>
            <person name="de Hoog S."/>
            <person name="Gorbushina A."/>
            <person name="Stielow B."/>
            <person name="Teixiera M."/>
            <person name="Abouelleil A."/>
            <person name="Chapman S.B."/>
            <person name="Priest M."/>
            <person name="Young S.K."/>
            <person name="Wortman J."/>
            <person name="Nusbaum C."/>
            <person name="Birren B."/>
        </authorList>
    </citation>
    <scope>NUCLEOTIDE SEQUENCE [LARGE SCALE GENOMIC DNA]</scope>
    <source>
        <strain evidence="2 3">CBS 27337</strain>
    </source>
</reference>
<sequence>MEQWLFVNKTSGSDHLSRSVQREKFLIHCHVQGRWRRRRTRENNKIQQRSEAEAESSFDRGQHESGTLEANLLYQNSIGDLPHSHEPIRASNTIEKQADGDLLPQHSIANRRPLTSLQISLPRTSLDTADPFEAFPIHLDVKVSQLLGRYQLIFHNIMWCNPPAGSRARCCIGVGSFLHECFTSPAAMYSTLASMSIYMKQSLPQEETALYHQRAVAELRQTLNGQLSDAKVDKLVFVACLLWFVEASHSNLSASCVHVRGAKALIDLRPRSISPEIVNLVQKLAVQTAWTMIQSSRGNAKERIPVLLPGGGEQLAPVRSTLLTSRYRELLGFDMQVAIEGVADFINLFEQTYLAGIELDSATCRQLYLQNEVTDSKLFSAAASTPQGRVIALAVRIWKAYIFPRTGYSFPAIVLANDLADLLQQHPLSLWERHIDALMWVYTIGAMTSAHVNTLASDSGQHAMSREEAEHYFLSGIAAILRREDAQLLYSRHDNVLSTDGLCNFSRQFLYLDCVQRRILHLLSVKIRRTVAPSDPAHDQG</sequence>
<name>A0A0D2GGG3_9EURO</name>
<accession>A0A0D2GGG3</accession>
<dbReference type="STRING" id="5601.A0A0D2GGG3"/>
<dbReference type="Pfam" id="PF11951">
    <property type="entry name" value="Fungal_trans_2"/>
    <property type="match status" value="1"/>
</dbReference>
<keyword evidence="3" id="KW-1185">Reference proteome</keyword>
<organism evidence="2 3">
    <name type="scientific">Phialophora macrospora</name>
    <dbReference type="NCBI Taxonomy" id="1851006"/>
    <lineage>
        <taxon>Eukaryota</taxon>
        <taxon>Fungi</taxon>
        <taxon>Dikarya</taxon>
        <taxon>Ascomycota</taxon>
        <taxon>Pezizomycotina</taxon>
        <taxon>Eurotiomycetes</taxon>
        <taxon>Chaetothyriomycetidae</taxon>
        <taxon>Chaetothyriales</taxon>
        <taxon>Herpotrichiellaceae</taxon>
        <taxon>Phialophora</taxon>
    </lineage>
</organism>
<evidence type="ECO:0008006" key="4">
    <source>
        <dbReference type="Google" id="ProtNLM"/>
    </source>
</evidence>
<dbReference type="InterPro" id="IPR021858">
    <property type="entry name" value="Fun_TF"/>
</dbReference>
<dbReference type="PANTHER" id="PTHR37540">
    <property type="entry name" value="TRANSCRIPTION FACTOR (ACR-2), PUTATIVE-RELATED-RELATED"/>
    <property type="match status" value="1"/>
</dbReference>
<evidence type="ECO:0000313" key="3">
    <source>
        <dbReference type="Proteomes" id="UP000054266"/>
    </source>
</evidence>
<feature type="compositionally biased region" description="Basic and acidic residues" evidence="1">
    <location>
        <begin position="41"/>
        <end position="62"/>
    </location>
</feature>
<feature type="region of interest" description="Disordered" evidence="1">
    <location>
        <begin position="37"/>
        <end position="62"/>
    </location>
</feature>
<proteinExistence type="predicted"/>
<dbReference type="Proteomes" id="UP000054266">
    <property type="component" value="Unassembled WGS sequence"/>
</dbReference>
<dbReference type="AlphaFoldDB" id="A0A0D2GGG3"/>